<dbReference type="EMBL" id="CP146203">
    <property type="protein sequence ID" value="XBH22078.1"/>
    <property type="molecule type" value="Genomic_DNA"/>
</dbReference>
<feature type="transmembrane region" description="Helical" evidence="8">
    <location>
        <begin position="235"/>
        <end position="253"/>
    </location>
</feature>
<dbReference type="InterPro" id="IPR000715">
    <property type="entry name" value="Glycosyl_transferase_4"/>
</dbReference>
<accession>A0AAU7DYP2</accession>
<keyword evidence="7" id="KW-0460">Magnesium</keyword>
<dbReference type="GO" id="GO:0009103">
    <property type="term" value="P:lipopolysaccharide biosynthetic process"/>
    <property type="evidence" value="ECO:0007669"/>
    <property type="project" value="TreeGrafter"/>
</dbReference>
<evidence type="ECO:0000256" key="5">
    <source>
        <dbReference type="ARBA" id="ARBA00022989"/>
    </source>
</evidence>
<dbReference type="EC" id="2.7.8.-" evidence="9"/>
<dbReference type="GO" id="GO:0005886">
    <property type="term" value="C:plasma membrane"/>
    <property type="evidence" value="ECO:0007669"/>
    <property type="project" value="UniProtKB-SubCell"/>
</dbReference>
<evidence type="ECO:0000256" key="8">
    <source>
        <dbReference type="SAM" id="Phobius"/>
    </source>
</evidence>
<keyword evidence="2" id="KW-1003">Cell membrane</keyword>
<name>A0AAU7DYP2_9MICO</name>
<comment type="subcellular location">
    <subcellularLocation>
        <location evidence="1">Cell membrane</location>
        <topology evidence="1">Multi-pass membrane protein</topology>
    </subcellularLocation>
</comment>
<sequence length="382" mass="40264">MKVYLLVLLIAAATTYLLTPLARWLALRTGAVTAVRARDVHTVPTPRLGGVGMLLGMTVAFIFASQVPYLRDVFSGDLSTCLAGSCNSAWTILIGAAMVCVLGVADDIWDLDWMVKLVGQVAASGFVAWQGVQLISVPIGGLTIGSSRTSMLVTIFVIVLVMNAVNFVDGLDGLAAGIVAIGGAGFFVYTYLLTQQTSPGGYASVAITVIAAVVGACIGFLPHNFHPAKIFMGDSGSMVLGFMMASASILVTGQIDPSSIAPGRSIPALAPILLPAAVLILPLVDMGLAVIRRLAAGNSPFAPDRLHIHHRLLGLGHSHLQAVWVMYLWSAVFAFGAVALFIFQFRYVAAAGFGAILIMLVVTVWPMLARKFHAQPSTERAM</sequence>
<dbReference type="CDD" id="cd06853">
    <property type="entry name" value="GT_WecA_like"/>
    <property type="match status" value="1"/>
</dbReference>
<proteinExistence type="predicted"/>
<dbReference type="GO" id="GO:0016780">
    <property type="term" value="F:phosphotransferase activity, for other substituted phosphate groups"/>
    <property type="evidence" value="ECO:0007669"/>
    <property type="project" value="InterPro"/>
</dbReference>
<evidence type="ECO:0000313" key="9">
    <source>
        <dbReference type="EMBL" id="XBH22078.1"/>
    </source>
</evidence>
<feature type="transmembrane region" description="Helical" evidence="8">
    <location>
        <begin position="82"/>
        <end position="105"/>
    </location>
</feature>
<comment type="cofactor">
    <cofactor evidence="7">
        <name>Mg(2+)</name>
        <dbReference type="ChEBI" id="CHEBI:18420"/>
    </cofactor>
</comment>
<feature type="transmembrane region" description="Helical" evidence="8">
    <location>
        <begin position="117"/>
        <end position="137"/>
    </location>
</feature>
<keyword evidence="6 8" id="KW-0472">Membrane</keyword>
<feature type="transmembrane region" description="Helical" evidence="8">
    <location>
        <begin position="149"/>
        <end position="168"/>
    </location>
</feature>
<keyword evidence="4 8" id="KW-0812">Transmembrane</keyword>
<evidence type="ECO:0000256" key="7">
    <source>
        <dbReference type="PIRSR" id="PIRSR600715-1"/>
    </source>
</evidence>
<feature type="transmembrane region" description="Helical" evidence="8">
    <location>
        <begin position="201"/>
        <end position="223"/>
    </location>
</feature>
<feature type="transmembrane region" description="Helical" evidence="8">
    <location>
        <begin position="174"/>
        <end position="194"/>
    </location>
</feature>
<keyword evidence="7" id="KW-0479">Metal-binding</keyword>
<evidence type="ECO:0000256" key="1">
    <source>
        <dbReference type="ARBA" id="ARBA00004651"/>
    </source>
</evidence>
<evidence type="ECO:0000256" key="2">
    <source>
        <dbReference type="ARBA" id="ARBA00022475"/>
    </source>
</evidence>
<organism evidence="9">
    <name type="scientific">Jonesiaceae bacterium BS-20</name>
    <dbReference type="NCBI Taxonomy" id="3120821"/>
    <lineage>
        <taxon>Bacteria</taxon>
        <taxon>Bacillati</taxon>
        <taxon>Actinomycetota</taxon>
        <taxon>Actinomycetes</taxon>
        <taxon>Micrococcales</taxon>
        <taxon>Jonesiaceae</taxon>
    </lineage>
</organism>
<feature type="transmembrane region" description="Helical" evidence="8">
    <location>
        <begin position="322"/>
        <end position="343"/>
    </location>
</feature>
<dbReference type="Pfam" id="PF00953">
    <property type="entry name" value="Glycos_transf_4"/>
    <property type="match status" value="1"/>
</dbReference>
<dbReference type="AlphaFoldDB" id="A0AAU7DYP2"/>
<keyword evidence="3 9" id="KW-0808">Transferase</keyword>
<gene>
    <name evidence="9" type="ORF">V5R04_02280</name>
</gene>
<protein>
    <submittedName>
        <fullName evidence="9">MraY family glycosyltransferase</fullName>
        <ecNumber evidence="9">2.7.8.-</ecNumber>
    </submittedName>
</protein>
<dbReference type="GO" id="GO:0044038">
    <property type="term" value="P:cell wall macromolecule biosynthetic process"/>
    <property type="evidence" value="ECO:0007669"/>
    <property type="project" value="TreeGrafter"/>
</dbReference>
<feature type="binding site" evidence="7">
    <location>
        <position position="166"/>
    </location>
    <ligand>
        <name>Mg(2+)</name>
        <dbReference type="ChEBI" id="CHEBI:18420"/>
    </ligand>
</feature>
<reference evidence="9" key="1">
    <citation type="submission" date="2024-02" db="EMBL/GenBank/DDBJ databases">
        <title>Tomenella chthoni gen. nov. sp. nov., a member of the family Jonesiaceae isolated from bat guano.</title>
        <authorList>
            <person name="Miller S.L."/>
            <person name="King J."/>
            <person name="Sankaranarayanan K."/>
            <person name="Lawson P.A."/>
        </authorList>
    </citation>
    <scope>NUCLEOTIDE SEQUENCE</scope>
    <source>
        <strain evidence="9">BS-20</strain>
    </source>
</reference>
<feature type="binding site" evidence="7">
    <location>
        <position position="234"/>
    </location>
    <ligand>
        <name>Mg(2+)</name>
        <dbReference type="ChEBI" id="CHEBI:18420"/>
    </ligand>
</feature>
<evidence type="ECO:0000256" key="4">
    <source>
        <dbReference type="ARBA" id="ARBA00022692"/>
    </source>
</evidence>
<dbReference type="PANTHER" id="PTHR22926:SF3">
    <property type="entry name" value="UNDECAPRENYL-PHOSPHATE ALPHA-N-ACETYLGLUCOSAMINYL 1-PHOSPHATE TRANSFERASE"/>
    <property type="match status" value="1"/>
</dbReference>
<feature type="transmembrane region" description="Helical" evidence="8">
    <location>
        <begin position="47"/>
        <end position="70"/>
    </location>
</feature>
<feature type="transmembrane region" description="Helical" evidence="8">
    <location>
        <begin position="265"/>
        <end position="284"/>
    </location>
</feature>
<keyword evidence="5 8" id="KW-1133">Transmembrane helix</keyword>
<dbReference type="GO" id="GO:0071555">
    <property type="term" value="P:cell wall organization"/>
    <property type="evidence" value="ECO:0007669"/>
    <property type="project" value="TreeGrafter"/>
</dbReference>
<feature type="transmembrane region" description="Helical" evidence="8">
    <location>
        <begin position="350"/>
        <end position="368"/>
    </location>
</feature>
<evidence type="ECO:0000256" key="6">
    <source>
        <dbReference type="ARBA" id="ARBA00023136"/>
    </source>
</evidence>
<dbReference type="PANTHER" id="PTHR22926">
    <property type="entry name" value="PHOSPHO-N-ACETYLMURAMOYL-PENTAPEPTIDE-TRANSFERASE"/>
    <property type="match status" value="1"/>
</dbReference>
<dbReference type="GO" id="GO:0046872">
    <property type="term" value="F:metal ion binding"/>
    <property type="evidence" value="ECO:0007669"/>
    <property type="project" value="UniProtKB-KW"/>
</dbReference>
<evidence type="ECO:0000256" key="3">
    <source>
        <dbReference type="ARBA" id="ARBA00022679"/>
    </source>
</evidence>